<evidence type="ECO:0000259" key="1">
    <source>
        <dbReference type="PROSITE" id="PS51352"/>
    </source>
</evidence>
<dbReference type="PANTHER" id="PTHR42852:SF17">
    <property type="entry name" value="THIOREDOXIN-LIKE PROTEIN HI_1115"/>
    <property type="match status" value="1"/>
</dbReference>
<dbReference type="InterPro" id="IPR000866">
    <property type="entry name" value="AhpC/TSA"/>
</dbReference>
<organism evidence="2">
    <name type="scientific">hydrothermal vent metagenome</name>
    <dbReference type="NCBI Taxonomy" id="652676"/>
    <lineage>
        <taxon>unclassified sequences</taxon>
        <taxon>metagenomes</taxon>
        <taxon>ecological metagenomes</taxon>
    </lineage>
</organism>
<dbReference type="InterPro" id="IPR036249">
    <property type="entry name" value="Thioredoxin-like_sf"/>
</dbReference>
<gene>
    <name evidence="2" type="ORF">MNB_SUP05-SYMBIONT-5-1254</name>
</gene>
<accession>A0A1W1E137</accession>
<dbReference type="Pfam" id="PF00578">
    <property type="entry name" value="AhpC-TSA"/>
    <property type="match status" value="1"/>
</dbReference>
<name>A0A1W1E137_9ZZZZ</name>
<protein>
    <submittedName>
        <fullName evidence="2">Thioredoxin family protein</fullName>
    </submittedName>
</protein>
<dbReference type="SUPFAM" id="SSF52833">
    <property type="entry name" value="Thioredoxin-like"/>
    <property type="match status" value="1"/>
</dbReference>
<proteinExistence type="predicted"/>
<dbReference type="Gene3D" id="3.40.50.1820">
    <property type="entry name" value="alpha/beta hydrolase"/>
    <property type="match status" value="1"/>
</dbReference>
<dbReference type="PROSITE" id="PS51352">
    <property type="entry name" value="THIOREDOXIN_2"/>
    <property type="match status" value="1"/>
</dbReference>
<feature type="domain" description="Thioredoxin" evidence="1">
    <location>
        <begin position="279"/>
        <end position="418"/>
    </location>
</feature>
<dbReference type="EMBL" id="FPHZ01000057">
    <property type="protein sequence ID" value="SFV87649.1"/>
    <property type="molecule type" value="Genomic_DNA"/>
</dbReference>
<dbReference type="SUPFAM" id="SSF53474">
    <property type="entry name" value="alpha/beta-Hydrolases"/>
    <property type="match status" value="1"/>
</dbReference>
<dbReference type="InterPro" id="IPR029058">
    <property type="entry name" value="AB_hydrolase_fold"/>
</dbReference>
<dbReference type="Gene3D" id="3.40.30.10">
    <property type="entry name" value="Glutaredoxin"/>
    <property type="match status" value="1"/>
</dbReference>
<dbReference type="GO" id="GO:0016491">
    <property type="term" value="F:oxidoreductase activity"/>
    <property type="evidence" value="ECO:0007669"/>
    <property type="project" value="InterPro"/>
</dbReference>
<dbReference type="AlphaFoldDB" id="A0A1W1E137"/>
<sequence>MKHSFYTWFLATFLSLSSIVFANELEIELESGNSINIDAYPSDGNTLLIYLPAGYGFGKGYKITAKQLAENGYDVWALDLHNSYMIPKYKSSVNRFNIDDLVNLVAIAEQKSFKKILFVTMGRGAQVALKIAYQWQLKNPDSNLLQGHIFHSPHLIDGRPDLGSKAKYIDIAKYSNLPIYILLPQFGTKFVRSKEILTQLKQGGSTVFMQHLTGVSYGFHMKEFSKLSKLGIKAKKHLASTYHQAIQLMKTVESAKIITTNKNLNTVAKVTFSEPILQKYNGKQHMPLRLKALNGKVVDISDYKGQVVLVNFWASWCNPCVVEIPSLVRLQQKFNPKEFKIITINVAEPQNKINKFIKKVKFNLPILLDDNGQVVKKWGVYAYPSNFLIDRNGIIRYGYRGALKWDKQGVIDIIKSLL</sequence>
<dbReference type="CDD" id="cd02966">
    <property type="entry name" value="TlpA_like_family"/>
    <property type="match status" value="1"/>
</dbReference>
<dbReference type="InterPro" id="IPR013766">
    <property type="entry name" value="Thioredoxin_domain"/>
</dbReference>
<evidence type="ECO:0000313" key="2">
    <source>
        <dbReference type="EMBL" id="SFV87649.1"/>
    </source>
</evidence>
<dbReference type="PANTHER" id="PTHR42852">
    <property type="entry name" value="THIOL:DISULFIDE INTERCHANGE PROTEIN DSBE"/>
    <property type="match status" value="1"/>
</dbReference>
<reference evidence="2" key="1">
    <citation type="submission" date="2016-10" db="EMBL/GenBank/DDBJ databases">
        <authorList>
            <person name="de Groot N.N."/>
        </authorList>
    </citation>
    <scope>NUCLEOTIDE SEQUENCE</scope>
</reference>
<dbReference type="GO" id="GO:0016209">
    <property type="term" value="F:antioxidant activity"/>
    <property type="evidence" value="ECO:0007669"/>
    <property type="project" value="InterPro"/>
</dbReference>
<dbReference type="InterPro" id="IPR050553">
    <property type="entry name" value="Thioredoxin_ResA/DsbE_sf"/>
</dbReference>